<proteinExistence type="predicted"/>
<accession>W7X741</accession>
<dbReference type="GeneID" id="24439467"/>
<keyword evidence="2" id="KW-1185">Reference proteome</keyword>
<evidence type="ECO:0000313" key="2">
    <source>
        <dbReference type="Proteomes" id="UP000009168"/>
    </source>
</evidence>
<dbReference type="RefSeq" id="XP_012655256.1">
    <property type="nucleotide sequence ID" value="XM_012799802.1"/>
</dbReference>
<name>W7X741_TETTS</name>
<sequence>MRDIISIKFIEFLKNEIQLSPKALCTKSLIHNSIKKIKNIIQSKSVDTSLQDVSQESSQQQESDIIYVILIMINNCRNKCRYFPTFVFEGSQNIRYKQRLAFKIYIFEVVAQGNSVLYKL</sequence>
<reference evidence="2" key="1">
    <citation type="journal article" date="2006" name="PLoS Biol.">
        <title>Macronuclear genome sequence of the ciliate Tetrahymena thermophila, a model eukaryote.</title>
        <authorList>
            <person name="Eisen J.A."/>
            <person name="Coyne R.S."/>
            <person name="Wu M."/>
            <person name="Wu D."/>
            <person name="Thiagarajan M."/>
            <person name="Wortman J.R."/>
            <person name="Badger J.H."/>
            <person name="Ren Q."/>
            <person name="Amedeo P."/>
            <person name="Jones K.M."/>
            <person name="Tallon L.J."/>
            <person name="Delcher A.L."/>
            <person name="Salzberg S.L."/>
            <person name="Silva J.C."/>
            <person name="Haas B.J."/>
            <person name="Majoros W.H."/>
            <person name="Farzad M."/>
            <person name="Carlton J.M."/>
            <person name="Smith R.K. Jr."/>
            <person name="Garg J."/>
            <person name="Pearlman R.E."/>
            <person name="Karrer K.M."/>
            <person name="Sun L."/>
            <person name="Manning G."/>
            <person name="Elde N.C."/>
            <person name="Turkewitz A.P."/>
            <person name="Asai D.J."/>
            <person name="Wilkes D.E."/>
            <person name="Wang Y."/>
            <person name="Cai H."/>
            <person name="Collins K."/>
            <person name="Stewart B.A."/>
            <person name="Lee S.R."/>
            <person name="Wilamowska K."/>
            <person name="Weinberg Z."/>
            <person name="Ruzzo W.L."/>
            <person name="Wloga D."/>
            <person name="Gaertig J."/>
            <person name="Frankel J."/>
            <person name="Tsao C.-C."/>
            <person name="Gorovsky M.A."/>
            <person name="Keeling P.J."/>
            <person name="Waller R.F."/>
            <person name="Patron N.J."/>
            <person name="Cherry J.M."/>
            <person name="Stover N.A."/>
            <person name="Krieger C.J."/>
            <person name="del Toro C."/>
            <person name="Ryder H.F."/>
            <person name="Williamson S.C."/>
            <person name="Barbeau R.A."/>
            <person name="Hamilton E.P."/>
            <person name="Orias E."/>
        </authorList>
    </citation>
    <scope>NUCLEOTIDE SEQUENCE [LARGE SCALE GENOMIC DNA]</scope>
    <source>
        <strain evidence="2">SB210</strain>
    </source>
</reference>
<dbReference type="InParanoid" id="W7X741"/>
<gene>
    <name evidence="1" type="ORF">TTHERM_000535949</name>
</gene>
<dbReference type="Proteomes" id="UP000009168">
    <property type="component" value="Unassembled WGS sequence"/>
</dbReference>
<dbReference type="KEGG" id="tet:TTHERM_000535949"/>
<organism evidence="1 2">
    <name type="scientific">Tetrahymena thermophila (strain SB210)</name>
    <dbReference type="NCBI Taxonomy" id="312017"/>
    <lineage>
        <taxon>Eukaryota</taxon>
        <taxon>Sar</taxon>
        <taxon>Alveolata</taxon>
        <taxon>Ciliophora</taxon>
        <taxon>Intramacronucleata</taxon>
        <taxon>Oligohymenophorea</taxon>
        <taxon>Hymenostomatida</taxon>
        <taxon>Tetrahymenina</taxon>
        <taxon>Tetrahymenidae</taxon>
        <taxon>Tetrahymena</taxon>
    </lineage>
</organism>
<dbReference type="EMBL" id="GG662495">
    <property type="protein sequence ID" value="EWS72213.1"/>
    <property type="molecule type" value="Genomic_DNA"/>
</dbReference>
<dbReference type="AlphaFoldDB" id="W7X741"/>
<protein>
    <submittedName>
        <fullName evidence="1">Uncharacterized protein</fullName>
    </submittedName>
</protein>
<evidence type="ECO:0000313" key="1">
    <source>
        <dbReference type="EMBL" id="EWS72213.1"/>
    </source>
</evidence>